<dbReference type="GeneID" id="39847637"/>
<dbReference type="KEGG" id="hsn:DV733_07190"/>
<organism evidence="2 3">
    <name type="scientific">Halapricum salinum</name>
    <dbReference type="NCBI Taxonomy" id="1457250"/>
    <lineage>
        <taxon>Archaea</taxon>
        <taxon>Methanobacteriati</taxon>
        <taxon>Methanobacteriota</taxon>
        <taxon>Stenosarchaea group</taxon>
        <taxon>Halobacteria</taxon>
        <taxon>Halobacteriales</taxon>
        <taxon>Haloarculaceae</taxon>
        <taxon>Halapricum</taxon>
    </lineage>
</organism>
<dbReference type="InterPro" id="IPR039018">
    <property type="entry name" value="VapC20-like"/>
</dbReference>
<dbReference type="GO" id="GO:0016075">
    <property type="term" value="P:rRNA catabolic process"/>
    <property type="evidence" value="ECO:0007669"/>
    <property type="project" value="TreeGrafter"/>
</dbReference>
<dbReference type="RefSeq" id="WP_049995408.1">
    <property type="nucleotide sequence ID" value="NZ_CP031310.1"/>
</dbReference>
<gene>
    <name evidence="2" type="ORF">DV733_07190</name>
</gene>
<dbReference type="SUPFAM" id="SSF88723">
    <property type="entry name" value="PIN domain-like"/>
    <property type="match status" value="1"/>
</dbReference>
<name>A0A4D6HBY4_9EURY</name>
<dbReference type="Gene3D" id="3.40.50.1010">
    <property type="entry name" value="5'-nuclease"/>
    <property type="match status" value="1"/>
</dbReference>
<dbReference type="InterPro" id="IPR029060">
    <property type="entry name" value="PIN-like_dom_sf"/>
</dbReference>
<dbReference type="PANTHER" id="PTHR42188:SF1">
    <property type="entry name" value="23S RRNA-SPECIFIC ENDONUCLEASE VAPC20"/>
    <property type="match status" value="1"/>
</dbReference>
<evidence type="ECO:0000259" key="1">
    <source>
        <dbReference type="Pfam" id="PF01850"/>
    </source>
</evidence>
<dbReference type="Proteomes" id="UP000296706">
    <property type="component" value="Chromosome"/>
</dbReference>
<dbReference type="EMBL" id="CP031310">
    <property type="protein sequence ID" value="QCC51041.1"/>
    <property type="molecule type" value="Genomic_DNA"/>
</dbReference>
<keyword evidence="3" id="KW-1185">Reference proteome</keyword>
<dbReference type="Pfam" id="PF01850">
    <property type="entry name" value="PIN"/>
    <property type="match status" value="1"/>
</dbReference>
<evidence type="ECO:0000313" key="3">
    <source>
        <dbReference type="Proteomes" id="UP000296706"/>
    </source>
</evidence>
<dbReference type="GO" id="GO:0004521">
    <property type="term" value="F:RNA endonuclease activity"/>
    <property type="evidence" value="ECO:0007669"/>
    <property type="project" value="InterPro"/>
</dbReference>
<evidence type="ECO:0000313" key="2">
    <source>
        <dbReference type="EMBL" id="QCC51041.1"/>
    </source>
</evidence>
<accession>A0A4D6HBY4</accession>
<dbReference type="InterPro" id="IPR002716">
    <property type="entry name" value="PIN_dom"/>
</dbReference>
<dbReference type="AlphaFoldDB" id="A0A4D6HBY4"/>
<feature type="domain" description="PIN" evidence="1">
    <location>
        <begin position="4"/>
        <end position="128"/>
    </location>
</feature>
<reference evidence="2 3" key="1">
    <citation type="journal article" date="2019" name="Nat. Commun.">
        <title>A new type of DNA phosphorothioation-based antiviral system in archaea.</title>
        <authorList>
            <person name="Xiong L."/>
            <person name="Liu S."/>
            <person name="Chen S."/>
            <person name="Xiao Y."/>
            <person name="Zhu B."/>
            <person name="Gao Y."/>
            <person name="Zhang Y."/>
            <person name="Chen B."/>
            <person name="Luo J."/>
            <person name="Deng Z."/>
            <person name="Chen X."/>
            <person name="Wang L."/>
            <person name="Chen S."/>
        </authorList>
    </citation>
    <scope>NUCLEOTIDE SEQUENCE [LARGE SCALE GENOMIC DNA]</scope>
    <source>
        <strain evidence="2 3">CBA1105</strain>
    </source>
</reference>
<protein>
    <submittedName>
        <fullName evidence="2">PIN domain-containing protein</fullName>
    </submittedName>
</protein>
<proteinExistence type="predicted"/>
<dbReference type="PANTHER" id="PTHR42188">
    <property type="entry name" value="23S RRNA-SPECIFIC ENDONUCLEASE VAPC20"/>
    <property type="match status" value="1"/>
</dbReference>
<dbReference type="OrthoDB" id="198094at2157"/>
<sequence length="139" mass="15609">MSLVVDTGVLYAQHDSDASRHESAQTAMEAVARGAYGRPSITDHIYDETVTLTHARTGRHSDAQLVGEQLRERDLFRLLVTDRASFEAAVDVFERYDDHGLSFTDATTIALVEERDIDHVLSFDDDFDGIVDRIDPREV</sequence>
<dbReference type="STRING" id="1457250.GCA_000755225_00044"/>